<dbReference type="RefSeq" id="WP_306839817.1">
    <property type="nucleotide sequence ID" value="NZ_JAUSRA010000001.1"/>
</dbReference>
<comment type="caution">
    <text evidence="1">The sequence shown here is derived from an EMBL/GenBank/DDBJ whole genome shotgun (WGS) entry which is preliminary data.</text>
</comment>
<sequence length="44" mass="4617">MRRPGCPIRGGHCPTGAMAGAPPRGAWFPAAFAQLVRNAYPPIV</sequence>
<evidence type="ECO:0000313" key="1">
    <source>
        <dbReference type="EMBL" id="MDP9794974.1"/>
    </source>
</evidence>
<accession>A0ABT9MUC5</accession>
<dbReference type="Gene3D" id="3.20.20.40">
    <property type="entry name" value="1, 4-beta cellobiohydrolase"/>
    <property type="match status" value="1"/>
</dbReference>
<evidence type="ECO:0000313" key="2">
    <source>
        <dbReference type="Proteomes" id="UP001240984"/>
    </source>
</evidence>
<proteinExistence type="predicted"/>
<reference evidence="1 2" key="1">
    <citation type="submission" date="2023-07" db="EMBL/GenBank/DDBJ databases">
        <title>Sequencing the genomes of 1000 actinobacteria strains.</title>
        <authorList>
            <person name="Klenk H.-P."/>
        </authorList>
    </citation>
    <scope>NUCLEOTIDE SEQUENCE [LARGE SCALE GENOMIC DNA]</scope>
    <source>
        <strain evidence="1 2">DSM 44710</strain>
    </source>
</reference>
<organism evidence="1 2">
    <name type="scientific">Catenuloplanes nepalensis</name>
    <dbReference type="NCBI Taxonomy" id="587533"/>
    <lineage>
        <taxon>Bacteria</taxon>
        <taxon>Bacillati</taxon>
        <taxon>Actinomycetota</taxon>
        <taxon>Actinomycetes</taxon>
        <taxon>Micromonosporales</taxon>
        <taxon>Micromonosporaceae</taxon>
        <taxon>Catenuloplanes</taxon>
    </lineage>
</organism>
<protein>
    <submittedName>
        <fullName evidence="1">Cellulase/cellobiase CelA1</fullName>
    </submittedName>
</protein>
<dbReference type="EMBL" id="JAUSRA010000001">
    <property type="protein sequence ID" value="MDP9794974.1"/>
    <property type="molecule type" value="Genomic_DNA"/>
</dbReference>
<dbReference type="SUPFAM" id="SSF51989">
    <property type="entry name" value="Glycosyl hydrolases family 6, cellulases"/>
    <property type="match status" value="1"/>
</dbReference>
<name>A0ABT9MUC5_9ACTN</name>
<dbReference type="Proteomes" id="UP001240984">
    <property type="component" value="Unassembled WGS sequence"/>
</dbReference>
<dbReference type="InterPro" id="IPR036434">
    <property type="entry name" value="Beta_cellobiohydrolase_sf"/>
</dbReference>
<gene>
    <name evidence="1" type="ORF">J2S43_003486</name>
</gene>
<keyword evidence="2" id="KW-1185">Reference proteome</keyword>